<evidence type="ECO:0000313" key="3">
    <source>
        <dbReference type="EMBL" id="SPZ04863.1"/>
    </source>
</evidence>
<organism evidence="3 4">
    <name type="scientific">Pseudomonas luteola</name>
    <dbReference type="NCBI Taxonomy" id="47886"/>
    <lineage>
        <taxon>Bacteria</taxon>
        <taxon>Pseudomonadati</taxon>
        <taxon>Pseudomonadota</taxon>
        <taxon>Gammaproteobacteria</taxon>
        <taxon>Pseudomonadales</taxon>
        <taxon>Pseudomonadaceae</taxon>
        <taxon>Pseudomonas</taxon>
    </lineage>
</organism>
<dbReference type="Proteomes" id="UP000250443">
    <property type="component" value="Unassembled WGS sequence"/>
</dbReference>
<keyword evidence="1" id="KW-0408">Iron</keyword>
<evidence type="ECO:0000313" key="4">
    <source>
        <dbReference type="Proteomes" id="UP000250443"/>
    </source>
</evidence>
<proteinExistence type="inferred from homology"/>
<sequence>MQENVSDMDWTGLEANINEVGYGVIKSLLTEQECLTLTEAYSQKTLYRKKIIMARHGFGRGEYQYYNYPLPRLIEKARNEIYIKLSTIANKWIDTSSHNTKYPRTLEQYLLKCHEAGQDEPTPLILKYEEGDYNCLHQDLYGDHIFPLQVAILLSKQTKDFTGGEFIVAERSSSLAQAHVVSIDQGDAVIFPVAYRPVKNKRNGYSKVLMRHGVSRIHSGRRFTLGIIFHDSK</sequence>
<dbReference type="EMBL" id="UAUF01000010">
    <property type="protein sequence ID" value="SPZ04863.1"/>
    <property type="molecule type" value="Genomic_DNA"/>
</dbReference>
<evidence type="ECO:0000256" key="1">
    <source>
        <dbReference type="RuleBase" id="RU003682"/>
    </source>
</evidence>
<dbReference type="Gene3D" id="2.60.120.620">
    <property type="entry name" value="q2cbj1_9rhob like domain"/>
    <property type="match status" value="1"/>
</dbReference>
<keyword evidence="1" id="KW-0479">Metal-binding</keyword>
<name>A0A2X2CCL0_PSELU</name>
<dbReference type="PROSITE" id="PS51471">
    <property type="entry name" value="FE2OG_OXY"/>
    <property type="match status" value="1"/>
</dbReference>
<dbReference type="InterPro" id="IPR018655">
    <property type="entry name" value="DUF2086"/>
</dbReference>
<dbReference type="InterPro" id="IPR005123">
    <property type="entry name" value="Oxoglu/Fe-dep_dioxygenase_dom"/>
</dbReference>
<dbReference type="GO" id="GO:0016491">
    <property type="term" value="F:oxidoreductase activity"/>
    <property type="evidence" value="ECO:0007669"/>
    <property type="project" value="UniProtKB-KW"/>
</dbReference>
<gene>
    <name evidence="3" type="ORF">NCTC11842_01383</name>
</gene>
<dbReference type="Pfam" id="PF09859">
    <property type="entry name" value="Oxygenase-NA"/>
    <property type="match status" value="1"/>
</dbReference>
<comment type="similarity">
    <text evidence="1">Belongs to the iron/ascorbate-dependent oxidoreductase family.</text>
</comment>
<keyword evidence="1" id="KW-0560">Oxidoreductase</keyword>
<protein>
    <submittedName>
        <fullName evidence="3">Uncharacterized protein conserved in bacteria (DUF2086)</fullName>
    </submittedName>
</protein>
<dbReference type="GO" id="GO:0046872">
    <property type="term" value="F:metal ion binding"/>
    <property type="evidence" value="ECO:0007669"/>
    <property type="project" value="UniProtKB-KW"/>
</dbReference>
<feature type="domain" description="Fe2OG dioxygenase" evidence="2">
    <location>
        <begin position="119"/>
        <end position="232"/>
    </location>
</feature>
<dbReference type="AlphaFoldDB" id="A0A2X2CCL0"/>
<evidence type="ECO:0000259" key="2">
    <source>
        <dbReference type="PROSITE" id="PS51471"/>
    </source>
</evidence>
<reference evidence="3 4" key="1">
    <citation type="submission" date="2018-06" db="EMBL/GenBank/DDBJ databases">
        <authorList>
            <consortium name="Pathogen Informatics"/>
            <person name="Doyle S."/>
        </authorList>
    </citation>
    <scope>NUCLEOTIDE SEQUENCE [LARGE SCALE GENOMIC DNA]</scope>
    <source>
        <strain evidence="3 4">NCTC11842</strain>
    </source>
</reference>
<accession>A0A2X2CCL0</accession>